<comment type="caution">
    <text evidence="1">The sequence shown here is derived from an EMBL/GenBank/DDBJ whole genome shotgun (WGS) entry which is preliminary data.</text>
</comment>
<accession>A0ACC2DBP2</accession>
<organism evidence="1 2">
    <name type="scientific">Diphasiastrum complanatum</name>
    <name type="common">Issler's clubmoss</name>
    <name type="synonym">Lycopodium complanatum</name>
    <dbReference type="NCBI Taxonomy" id="34168"/>
    <lineage>
        <taxon>Eukaryota</taxon>
        <taxon>Viridiplantae</taxon>
        <taxon>Streptophyta</taxon>
        <taxon>Embryophyta</taxon>
        <taxon>Tracheophyta</taxon>
        <taxon>Lycopodiopsida</taxon>
        <taxon>Lycopodiales</taxon>
        <taxon>Lycopodiaceae</taxon>
        <taxon>Lycopodioideae</taxon>
        <taxon>Diphasiastrum</taxon>
    </lineage>
</organism>
<sequence>MKKMARHQLCDIVRLVLLQILLLVHYSSAGFIATYWGQNGNEGSLLAACNTGNYGVINVAFLNVFGGGQAPGLNLAGHCDPPSETCTQFSSDIQTCQQNGVKIFLSLGGAVGTYNINSQAEADSVAQYLWDNFLGGQSSSRPLGAAVLDGIDFDIEQGNGLESYALLAQSIRKLTNGGSKQYYLSAAPQCIFPDAHLGPGSGSALDTGLFDYVWVQFYNNPPCNFNPDSNGDQSGGLAAWNNWVQAQAQKIFLGLPASTSAARSGFIPSDVLISSILPQIKSSTKYGGVMVWDYSHDNGYSSAIKSSVQ</sequence>
<keyword evidence="2" id="KW-1185">Reference proteome</keyword>
<dbReference type="Proteomes" id="UP001162992">
    <property type="component" value="Chromosome 6"/>
</dbReference>
<protein>
    <submittedName>
        <fullName evidence="1">Uncharacterized protein</fullName>
    </submittedName>
</protein>
<evidence type="ECO:0000313" key="2">
    <source>
        <dbReference type="Proteomes" id="UP001162992"/>
    </source>
</evidence>
<gene>
    <name evidence="1" type="ORF">O6H91_06G012300</name>
</gene>
<dbReference type="EMBL" id="CM055097">
    <property type="protein sequence ID" value="KAJ7551372.1"/>
    <property type="molecule type" value="Genomic_DNA"/>
</dbReference>
<proteinExistence type="predicted"/>
<reference evidence="2" key="1">
    <citation type="journal article" date="2024" name="Proc. Natl. Acad. Sci. U.S.A.">
        <title>Extraordinary preservation of gene collinearity over three hundred million years revealed in homosporous lycophytes.</title>
        <authorList>
            <person name="Li C."/>
            <person name="Wickell D."/>
            <person name="Kuo L.Y."/>
            <person name="Chen X."/>
            <person name="Nie B."/>
            <person name="Liao X."/>
            <person name="Peng D."/>
            <person name="Ji J."/>
            <person name="Jenkins J."/>
            <person name="Williams M."/>
            <person name="Shu S."/>
            <person name="Plott C."/>
            <person name="Barry K."/>
            <person name="Rajasekar S."/>
            <person name="Grimwood J."/>
            <person name="Han X."/>
            <person name="Sun S."/>
            <person name="Hou Z."/>
            <person name="He W."/>
            <person name="Dai G."/>
            <person name="Sun C."/>
            <person name="Schmutz J."/>
            <person name="Leebens-Mack J.H."/>
            <person name="Li F.W."/>
            <person name="Wang L."/>
        </authorList>
    </citation>
    <scope>NUCLEOTIDE SEQUENCE [LARGE SCALE GENOMIC DNA]</scope>
    <source>
        <strain evidence="2">cv. PW_Plant_1</strain>
    </source>
</reference>
<evidence type="ECO:0000313" key="1">
    <source>
        <dbReference type="EMBL" id="KAJ7551372.1"/>
    </source>
</evidence>
<name>A0ACC2DBP2_DIPCM</name>